<feature type="compositionally biased region" description="Basic and acidic residues" evidence="1">
    <location>
        <begin position="13"/>
        <end position="46"/>
    </location>
</feature>
<gene>
    <name evidence="2" type="ORF">HA338_17010</name>
</gene>
<feature type="region of interest" description="Disordered" evidence="1">
    <location>
        <begin position="1"/>
        <end position="46"/>
    </location>
</feature>
<comment type="caution">
    <text evidence="2">The sequence shown here is derived from an EMBL/GenBank/DDBJ whole genome shotgun (WGS) entry which is preliminary data.</text>
</comment>
<name>A0A832VZY6_9EURY</name>
<dbReference type="Proteomes" id="UP000600774">
    <property type="component" value="Unassembled WGS sequence"/>
</dbReference>
<sequence length="46" mass="5526">MRKDKRNVKKERSRQDKSLRKRCIPEKIRKKSGKEAGKEAGWRDVD</sequence>
<dbReference type="AlphaFoldDB" id="A0A832VZY6"/>
<evidence type="ECO:0000313" key="2">
    <source>
        <dbReference type="EMBL" id="HIH95627.1"/>
    </source>
</evidence>
<dbReference type="GeneID" id="43446170"/>
<evidence type="ECO:0000256" key="1">
    <source>
        <dbReference type="SAM" id="MobiDB-lite"/>
    </source>
</evidence>
<protein>
    <submittedName>
        <fullName evidence="2">Uncharacterized protein</fullName>
    </submittedName>
</protein>
<organism evidence="2 3">
    <name type="scientific">Methanosarcina acetivorans</name>
    <dbReference type="NCBI Taxonomy" id="2214"/>
    <lineage>
        <taxon>Archaea</taxon>
        <taxon>Methanobacteriati</taxon>
        <taxon>Methanobacteriota</taxon>
        <taxon>Stenosarchaea group</taxon>
        <taxon>Methanomicrobia</taxon>
        <taxon>Methanosarcinales</taxon>
        <taxon>Methanosarcinaceae</taxon>
        <taxon>Methanosarcina</taxon>
    </lineage>
</organism>
<reference evidence="2" key="1">
    <citation type="journal article" date="2020" name="bioRxiv">
        <title>A rank-normalized archaeal taxonomy based on genome phylogeny resolves widespread incomplete and uneven classifications.</title>
        <authorList>
            <person name="Rinke C."/>
            <person name="Chuvochina M."/>
            <person name="Mussig A.J."/>
            <person name="Chaumeil P.-A."/>
            <person name="Waite D.W."/>
            <person name="Whitman W.B."/>
            <person name="Parks D.H."/>
            <person name="Hugenholtz P."/>
        </authorList>
    </citation>
    <scope>NUCLEOTIDE SEQUENCE</scope>
    <source>
        <strain evidence="2">UBA8876</strain>
    </source>
</reference>
<dbReference type="EMBL" id="DUJU01000187">
    <property type="protein sequence ID" value="HIH95627.1"/>
    <property type="molecule type" value="Genomic_DNA"/>
</dbReference>
<accession>A0A832VZY6</accession>
<proteinExistence type="predicted"/>
<feature type="compositionally biased region" description="Basic residues" evidence="1">
    <location>
        <begin position="1"/>
        <end position="12"/>
    </location>
</feature>
<dbReference type="RefSeq" id="WP_157860315.1">
    <property type="nucleotide sequence ID" value="NZ_DUJU01000187.1"/>
</dbReference>
<evidence type="ECO:0000313" key="3">
    <source>
        <dbReference type="Proteomes" id="UP000600774"/>
    </source>
</evidence>